<dbReference type="InterPro" id="IPR057326">
    <property type="entry name" value="KR_dom"/>
</dbReference>
<evidence type="ECO:0000313" key="5">
    <source>
        <dbReference type="EMBL" id="AKU96031.1"/>
    </source>
</evidence>
<evidence type="ECO:0000256" key="2">
    <source>
        <dbReference type="ARBA" id="ARBA00023002"/>
    </source>
</evidence>
<dbReference type="EMBL" id="CP012333">
    <property type="protein sequence ID" value="AKU96031.1"/>
    <property type="molecule type" value="Genomic_DNA"/>
</dbReference>
<proteinExistence type="inferred from homology"/>
<keyword evidence="2" id="KW-0560">Oxidoreductase</keyword>
<evidence type="ECO:0000313" key="6">
    <source>
        <dbReference type="Proteomes" id="UP000064967"/>
    </source>
</evidence>
<name>A0A0K1PRM7_9BACT</name>
<dbReference type="PRINTS" id="PR00081">
    <property type="entry name" value="GDHRDH"/>
</dbReference>
<dbReference type="Proteomes" id="UP000064967">
    <property type="component" value="Chromosome"/>
</dbReference>
<dbReference type="KEGG" id="llu:AKJ09_02695"/>
<dbReference type="RefSeq" id="WP_146647383.1">
    <property type="nucleotide sequence ID" value="NZ_CP012333.1"/>
</dbReference>
<dbReference type="STRING" id="1391654.AKJ09_02695"/>
<dbReference type="PRINTS" id="PR00080">
    <property type="entry name" value="SDRFAMILY"/>
</dbReference>
<dbReference type="SUPFAM" id="SSF51735">
    <property type="entry name" value="NAD(P)-binding Rossmann-fold domains"/>
    <property type="match status" value="1"/>
</dbReference>
<evidence type="ECO:0000256" key="3">
    <source>
        <dbReference type="RuleBase" id="RU000363"/>
    </source>
</evidence>
<accession>A0A0K1PRM7</accession>
<dbReference type="Gene3D" id="3.40.50.720">
    <property type="entry name" value="NAD(P)-binding Rossmann-like Domain"/>
    <property type="match status" value="1"/>
</dbReference>
<dbReference type="InterPro" id="IPR020904">
    <property type="entry name" value="Sc_DH/Rdtase_CS"/>
</dbReference>
<comment type="similarity">
    <text evidence="1 3">Belongs to the short-chain dehydrogenases/reductases (SDR) family.</text>
</comment>
<dbReference type="PANTHER" id="PTHR45024">
    <property type="entry name" value="DEHYDROGENASES, SHORT CHAIN"/>
    <property type="match status" value="1"/>
</dbReference>
<dbReference type="InterPro" id="IPR051687">
    <property type="entry name" value="Peroxisomal_Beta-Oxidation"/>
</dbReference>
<gene>
    <name evidence="5" type="ORF">AKJ09_02695</name>
</gene>
<reference evidence="5 6" key="1">
    <citation type="submission" date="2015-08" db="EMBL/GenBank/DDBJ databases">
        <authorList>
            <person name="Babu N.S."/>
            <person name="Beckwith C.J."/>
            <person name="Beseler K.G."/>
            <person name="Brison A."/>
            <person name="Carone J.V."/>
            <person name="Caskin T.P."/>
            <person name="Diamond M."/>
            <person name="Durham M.E."/>
            <person name="Foxe J.M."/>
            <person name="Go M."/>
            <person name="Henderson B.A."/>
            <person name="Jones I.B."/>
            <person name="McGettigan J.A."/>
            <person name="Micheletti S.J."/>
            <person name="Nasrallah M.E."/>
            <person name="Ortiz D."/>
            <person name="Piller C.R."/>
            <person name="Privatt S.R."/>
            <person name="Schneider S.L."/>
            <person name="Sharp S."/>
            <person name="Smith T.C."/>
            <person name="Stanton J.D."/>
            <person name="Ullery H.E."/>
            <person name="Wilson R.J."/>
            <person name="Serrano M.G."/>
            <person name="Buck G."/>
            <person name="Lee V."/>
            <person name="Wang Y."/>
            <person name="Carvalho R."/>
            <person name="Voegtly L."/>
            <person name="Shi R."/>
            <person name="Duckworth R."/>
            <person name="Johnson A."/>
            <person name="Loviza R."/>
            <person name="Walstead R."/>
            <person name="Shah Z."/>
            <person name="Kiflezghi M."/>
            <person name="Wade K."/>
            <person name="Ball S.L."/>
            <person name="Bradley K.W."/>
            <person name="Asai D.J."/>
            <person name="Bowman C.A."/>
            <person name="Russell D.A."/>
            <person name="Pope W.H."/>
            <person name="Jacobs-Sera D."/>
            <person name="Hendrix R.W."/>
            <person name="Hatfull G.F."/>
        </authorList>
    </citation>
    <scope>NUCLEOTIDE SEQUENCE [LARGE SCALE GENOMIC DNA]</scope>
    <source>
        <strain evidence="5 6">DSM 27648</strain>
    </source>
</reference>
<keyword evidence="6" id="KW-1185">Reference proteome</keyword>
<dbReference type="InterPro" id="IPR036291">
    <property type="entry name" value="NAD(P)-bd_dom_sf"/>
</dbReference>
<dbReference type="PATRIC" id="fig|1391654.3.peg.2731"/>
<sequence>MGLLDGKVAIITGAGNGIGRAHALLFAKEGASVVVNDVGGARDGSAAGDTSAADAVVRELTQAGGKAVASHDSVATAEGADALIKKAVDTFGRVDILVNNAGILRDKSFTKMDEAMWDSVIAVHLKGTFLVSQAFVKQAIAQNSAGDPNERKGARIVNTTSVSGMMGNFGQANYAAAKAGIYGLTRTMSIELQKHRITVNALAPIAKTRMTEDLPMFHGVDTMTPEHISPAALFLASDLCGDRTGHVLAVAGARLYAFKIIETPGKFKDEASGVWTAQEIADNWDAIVKS</sequence>
<dbReference type="GO" id="GO:0016491">
    <property type="term" value="F:oxidoreductase activity"/>
    <property type="evidence" value="ECO:0007669"/>
    <property type="project" value="UniProtKB-KW"/>
</dbReference>
<organism evidence="5 6">
    <name type="scientific">Labilithrix luteola</name>
    <dbReference type="NCBI Taxonomy" id="1391654"/>
    <lineage>
        <taxon>Bacteria</taxon>
        <taxon>Pseudomonadati</taxon>
        <taxon>Myxococcota</taxon>
        <taxon>Polyangia</taxon>
        <taxon>Polyangiales</taxon>
        <taxon>Labilitrichaceae</taxon>
        <taxon>Labilithrix</taxon>
    </lineage>
</organism>
<dbReference type="SMART" id="SM00822">
    <property type="entry name" value="PKS_KR"/>
    <property type="match status" value="1"/>
</dbReference>
<protein>
    <submittedName>
        <fullName evidence="5">Oxidoreductase, short chain dehydrogenase/reductase family</fullName>
    </submittedName>
</protein>
<evidence type="ECO:0000256" key="1">
    <source>
        <dbReference type="ARBA" id="ARBA00006484"/>
    </source>
</evidence>
<dbReference type="FunFam" id="3.40.50.720:FF:000084">
    <property type="entry name" value="Short-chain dehydrogenase reductase"/>
    <property type="match status" value="1"/>
</dbReference>
<dbReference type="PROSITE" id="PS00061">
    <property type="entry name" value="ADH_SHORT"/>
    <property type="match status" value="1"/>
</dbReference>
<dbReference type="AlphaFoldDB" id="A0A0K1PRM7"/>
<dbReference type="InterPro" id="IPR002347">
    <property type="entry name" value="SDR_fam"/>
</dbReference>
<dbReference type="OrthoDB" id="9802564at2"/>
<dbReference type="PANTHER" id="PTHR45024:SF2">
    <property type="entry name" value="SCP2 DOMAIN-CONTAINING PROTEIN"/>
    <property type="match status" value="1"/>
</dbReference>
<dbReference type="Pfam" id="PF00106">
    <property type="entry name" value="adh_short"/>
    <property type="match status" value="1"/>
</dbReference>
<evidence type="ECO:0000259" key="4">
    <source>
        <dbReference type="SMART" id="SM00822"/>
    </source>
</evidence>
<feature type="domain" description="Ketoreductase" evidence="4">
    <location>
        <begin position="7"/>
        <end position="208"/>
    </location>
</feature>